<dbReference type="SUPFAM" id="SSF57903">
    <property type="entry name" value="FYVE/PHD zinc finger"/>
    <property type="match status" value="1"/>
</dbReference>
<evidence type="ECO:0000313" key="1">
    <source>
        <dbReference type="EMBL" id="CAH1996069.1"/>
    </source>
</evidence>
<keyword evidence="2" id="KW-1185">Reference proteome</keyword>
<gene>
    <name evidence="1" type="ORF">ACAOBT_LOCUS23007</name>
</gene>
<evidence type="ECO:0008006" key="3">
    <source>
        <dbReference type="Google" id="ProtNLM"/>
    </source>
</evidence>
<dbReference type="EMBL" id="CAKOFQ010007249">
    <property type="protein sequence ID" value="CAH1996069.1"/>
    <property type="molecule type" value="Genomic_DNA"/>
</dbReference>
<reference evidence="1" key="1">
    <citation type="submission" date="2022-03" db="EMBL/GenBank/DDBJ databases">
        <authorList>
            <person name="Sayadi A."/>
        </authorList>
    </citation>
    <scope>NUCLEOTIDE SEQUENCE</scope>
</reference>
<dbReference type="InterPro" id="IPR011011">
    <property type="entry name" value="Znf_FYVE_PHD"/>
</dbReference>
<dbReference type="AlphaFoldDB" id="A0A9P0LI61"/>
<sequence>MKQAVTVKPPRKKTMNYKAQTITKDLFQQNPSSSRIIPDRLTDWYCQACKENRLSNMRQCMKSQIWYHEECVGLTESDLIFECPEC</sequence>
<protein>
    <recommendedName>
        <fullName evidence="3">PHD-type domain-containing protein</fullName>
    </recommendedName>
</protein>
<name>A0A9P0LI61_ACAOB</name>
<accession>A0A9P0LI61</accession>
<proteinExistence type="predicted"/>
<comment type="caution">
    <text evidence="1">The sequence shown here is derived from an EMBL/GenBank/DDBJ whole genome shotgun (WGS) entry which is preliminary data.</text>
</comment>
<dbReference type="Proteomes" id="UP001152888">
    <property type="component" value="Unassembled WGS sequence"/>
</dbReference>
<dbReference type="Gene3D" id="3.30.40.10">
    <property type="entry name" value="Zinc/RING finger domain, C3HC4 (zinc finger)"/>
    <property type="match status" value="1"/>
</dbReference>
<evidence type="ECO:0000313" key="2">
    <source>
        <dbReference type="Proteomes" id="UP001152888"/>
    </source>
</evidence>
<dbReference type="OrthoDB" id="6781030at2759"/>
<dbReference type="InterPro" id="IPR013083">
    <property type="entry name" value="Znf_RING/FYVE/PHD"/>
</dbReference>
<organism evidence="1 2">
    <name type="scientific">Acanthoscelides obtectus</name>
    <name type="common">Bean weevil</name>
    <name type="synonym">Bruchus obtectus</name>
    <dbReference type="NCBI Taxonomy" id="200917"/>
    <lineage>
        <taxon>Eukaryota</taxon>
        <taxon>Metazoa</taxon>
        <taxon>Ecdysozoa</taxon>
        <taxon>Arthropoda</taxon>
        <taxon>Hexapoda</taxon>
        <taxon>Insecta</taxon>
        <taxon>Pterygota</taxon>
        <taxon>Neoptera</taxon>
        <taxon>Endopterygota</taxon>
        <taxon>Coleoptera</taxon>
        <taxon>Polyphaga</taxon>
        <taxon>Cucujiformia</taxon>
        <taxon>Chrysomeloidea</taxon>
        <taxon>Chrysomelidae</taxon>
        <taxon>Bruchinae</taxon>
        <taxon>Bruchini</taxon>
        <taxon>Acanthoscelides</taxon>
    </lineage>
</organism>